<evidence type="ECO:0000313" key="1">
    <source>
        <dbReference type="EMBL" id="GAE94575.1"/>
    </source>
</evidence>
<dbReference type="Proteomes" id="UP000019102">
    <property type="component" value="Unassembled WGS sequence"/>
</dbReference>
<organism evidence="1 2">
    <name type="scientific">Gracilibacillus boraciitolerans JCM 21714</name>
    <dbReference type="NCBI Taxonomy" id="1298598"/>
    <lineage>
        <taxon>Bacteria</taxon>
        <taxon>Bacillati</taxon>
        <taxon>Bacillota</taxon>
        <taxon>Bacilli</taxon>
        <taxon>Bacillales</taxon>
        <taxon>Bacillaceae</taxon>
        <taxon>Gracilibacillus</taxon>
    </lineage>
</organism>
<protein>
    <submittedName>
        <fullName evidence="1">Uncharacterized protein</fullName>
    </submittedName>
</protein>
<accession>W4VMF6</accession>
<dbReference type="InterPro" id="IPR012341">
    <property type="entry name" value="6hp_glycosidase-like_sf"/>
</dbReference>
<dbReference type="GO" id="GO:0005975">
    <property type="term" value="P:carbohydrate metabolic process"/>
    <property type="evidence" value="ECO:0007669"/>
    <property type="project" value="InterPro"/>
</dbReference>
<dbReference type="RefSeq" id="WP_052000714.1">
    <property type="nucleotide sequence ID" value="NZ_BAVS01000027.1"/>
</dbReference>
<comment type="caution">
    <text evidence="1">The sequence shown here is derived from an EMBL/GenBank/DDBJ whole genome shotgun (WGS) entry which is preliminary data.</text>
</comment>
<dbReference type="Gene3D" id="1.50.10.10">
    <property type="match status" value="1"/>
</dbReference>
<evidence type="ECO:0000313" key="2">
    <source>
        <dbReference type="Proteomes" id="UP000019102"/>
    </source>
</evidence>
<reference evidence="1 2" key="1">
    <citation type="journal article" date="2014" name="Genome Announc.">
        <title>Draft Genome Sequence of the Boron-Tolerant and Moderately Halotolerant Bacterium Gracilibacillus boraciitolerans JCM 21714T.</title>
        <authorList>
            <person name="Ahmed I."/>
            <person name="Oshima K."/>
            <person name="Suda W."/>
            <person name="Kitamura K."/>
            <person name="Iida T."/>
            <person name="Ohmori Y."/>
            <person name="Fujiwara T."/>
            <person name="Hattori M."/>
            <person name="Ohkuma M."/>
        </authorList>
    </citation>
    <scope>NUCLEOTIDE SEQUENCE [LARGE SCALE GENOMIC DNA]</scope>
    <source>
        <strain evidence="1 2">JCM 21714</strain>
    </source>
</reference>
<sequence length="121" mass="14057">MIDQAITAYHQALAGYHSPAFLQFIKENMDTNSEINGIYDLSTKLPTVDYESPPAVYGFLIWYCLELNERELAQRLYEQMLTFRNHYPWSRYYGGFTVGPDGNTHIFDNLVPLIAETRLLK</sequence>
<proteinExistence type="predicted"/>
<gene>
    <name evidence="1" type="ORF">JCM21714_3746</name>
</gene>
<name>W4VMF6_9BACI</name>
<dbReference type="OrthoDB" id="1779554at2"/>
<keyword evidence="2" id="KW-1185">Reference proteome</keyword>
<dbReference type="eggNOG" id="COG3405">
    <property type="taxonomic scope" value="Bacteria"/>
</dbReference>
<dbReference type="AlphaFoldDB" id="W4VMF6"/>
<dbReference type="EMBL" id="BAVS01000027">
    <property type="protein sequence ID" value="GAE94575.1"/>
    <property type="molecule type" value="Genomic_DNA"/>
</dbReference>
<dbReference type="STRING" id="1298598.JCM21714_3746"/>